<protein>
    <submittedName>
        <fullName evidence="1">DUF1934 domain-containing protein</fullName>
    </submittedName>
</protein>
<dbReference type="InterPro" id="IPR015231">
    <property type="entry name" value="DUF1934"/>
</dbReference>
<dbReference type="RefSeq" id="WP_390306499.1">
    <property type="nucleotide sequence ID" value="NZ_JBHRRZ010000017.1"/>
</dbReference>
<reference evidence="2" key="1">
    <citation type="journal article" date="2019" name="Int. J. Syst. Evol. Microbiol.">
        <title>The Global Catalogue of Microorganisms (GCM) 10K type strain sequencing project: providing services to taxonomists for standard genome sequencing and annotation.</title>
        <authorList>
            <consortium name="The Broad Institute Genomics Platform"/>
            <consortium name="The Broad Institute Genome Sequencing Center for Infectious Disease"/>
            <person name="Wu L."/>
            <person name="Ma J."/>
        </authorList>
    </citation>
    <scope>NUCLEOTIDE SEQUENCE [LARGE SCALE GENOMIC DNA]</scope>
    <source>
        <strain evidence="2">KCTC 13193</strain>
    </source>
</reference>
<dbReference type="InterPro" id="IPR012674">
    <property type="entry name" value="Calycin"/>
</dbReference>
<comment type="caution">
    <text evidence="1">The sequence shown here is derived from an EMBL/GenBank/DDBJ whole genome shotgun (WGS) entry which is preliminary data.</text>
</comment>
<keyword evidence="2" id="KW-1185">Reference proteome</keyword>
<organism evidence="1 2">
    <name type="scientific">Virgibacillus sediminis</name>
    <dbReference type="NCBI Taxonomy" id="202260"/>
    <lineage>
        <taxon>Bacteria</taxon>
        <taxon>Bacillati</taxon>
        <taxon>Bacillota</taxon>
        <taxon>Bacilli</taxon>
        <taxon>Bacillales</taxon>
        <taxon>Bacillaceae</taxon>
        <taxon>Virgibacillus</taxon>
    </lineage>
</organism>
<dbReference type="SUPFAM" id="SSF50814">
    <property type="entry name" value="Lipocalins"/>
    <property type="match status" value="1"/>
</dbReference>
<dbReference type="Proteomes" id="UP001595387">
    <property type="component" value="Unassembled WGS sequence"/>
</dbReference>
<dbReference type="EMBL" id="JBHRRZ010000017">
    <property type="protein sequence ID" value="MFC2948942.1"/>
    <property type="molecule type" value="Genomic_DNA"/>
</dbReference>
<dbReference type="Gene3D" id="2.40.128.20">
    <property type="match status" value="1"/>
</dbReference>
<evidence type="ECO:0000313" key="1">
    <source>
        <dbReference type="EMBL" id="MFC2948942.1"/>
    </source>
</evidence>
<name>A0ABV7A7C5_9BACI</name>
<evidence type="ECO:0000313" key="2">
    <source>
        <dbReference type="Proteomes" id="UP001595387"/>
    </source>
</evidence>
<dbReference type="Pfam" id="PF09148">
    <property type="entry name" value="DUF1934"/>
    <property type="match status" value="1"/>
</dbReference>
<accession>A0ABV7A7C5</accession>
<sequence>MGLQFKQVAVELRTIIDDNGQMEYNTVKQPGKFYQKGKLDVLTFEEELEGQGVTDNLITIQSDKVTIKRTGLVKMNQKFTENGTTENLYHHPHGKIHMETYTNSIFYQSVDEADTGYLKISYHVKLNGQEERKHQLELIITEEESK</sequence>
<proteinExistence type="predicted"/>
<gene>
    <name evidence="1" type="ORF">ACFODW_11405</name>
</gene>